<gene>
    <name evidence="3" type="ORF">EYC82_10515</name>
</gene>
<evidence type="ECO:0000313" key="4">
    <source>
        <dbReference type="Proteomes" id="UP001143304"/>
    </source>
</evidence>
<organism evidence="3 4">
    <name type="scientific">Candidatus Marimicrobium litorale</name>
    <dbReference type="NCBI Taxonomy" id="2518991"/>
    <lineage>
        <taxon>Bacteria</taxon>
        <taxon>Pseudomonadati</taxon>
        <taxon>Pseudomonadota</taxon>
        <taxon>Gammaproteobacteria</taxon>
        <taxon>Cellvibrionales</taxon>
        <taxon>Halieaceae</taxon>
        <taxon>Marimicrobium</taxon>
    </lineage>
</organism>
<sequence>MNRGDNRMRSADEIEEELVSPEGAFEIVREDVLGESMEVFKNRDRSLRQIVENSVHHGDNEYIVCEQQRISFREHLARVSAIAHNLRRDYGVKPGDRVAILADNHPQWIMMFWATVSIGGICTGLNGWWNREAILIALEDAEPKLLVADRKRLSRIASDTLTCPIICIEENFSQLEQGWDADEESPALPDCDIAEDDAALILYTSGTTGRAKGVLLSHRNLVTFLASAVFSGFRMMIMEGEAGHTENDDSRPNCGLFSAPLFHLSGLFTGVITSLAVGMKSVWTLGQFEAEKVLQLIETEKVTTWPSLGSMAARVMNHPDFDSYNLSSVSRLGSGGAPTSRATQERMTRAFRGTGGRMALGYGLTESSGVGTHNWGDLLQAHPNSVGRVFPSTEISIRDEENRELPPGQQGEICIRGSCVMLGYWRNPEATDAAIAPGRWLRTGDMGYFDDELLYINTRARDLILCNAENIYPVEVEHCIELHPDILEAAVIGIPHPDRGQDVKAIVVVADGGKPSTEQLAAFCRERLAAFKVPSQWVIYPQPLPRNAAGKIMKNVLAGEAEPGLAEE</sequence>
<proteinExistence type="predicted"/>
<dbReference type="PANTHER" id="PTHR24096">
    <property type="entry name" value="LONG-CHAIN-FATTY-ACID--COA LIGASE"/>
    <property type="match status" value="1"/>
</dbReference>
<dbReference type="Gene3D" id="3.30.300.30">
    <property type="match status" value="1"/>
</dbReference>
<dbReference type="InterPro" id="IPR042099">
    <property type="entry name" value="ANL_N_sf"/>
</dbReference>
<dbReference type="SUPFAM" id="SSF56801">
    <property type="entry name" value="Acetyl-CoA synthetase-like"/>
    <property type="match status" value="1"/>
</dbReference>
<feature type="domain" description="AMP-dependent synthetase/ligase" evidence="1">
    <location>
        <begin position="56"/>
        <end position="425"/>
    </location>
</feature>
<evidence type="ECO:0000259" key="1">
    <source>
        <dbReference type="Pfam" id="PF00501"/>
    </source>
</evidence>
<dbReference type="PROSITE" id="PS00455">
    <property type="entry name" value="AMP_BINDING"/>
    <property type="match status" value="1"/>
</dbReference>
<evidence type="ECO:0000259" key="2">
    <source>
        <dbReference type="Pfam" id="PF13193"/>
    </source>
</evidence>
<name>A0ABT3T675_9GAMM</name>
<reference evidence="3" key="1">
    <citation type="submission" date="2019-02" db="EMBL/GenBank/DDBJ databases">
        <authorList>
            <person name="Li S.-H."/>
        </authorList>
    </citation>
    <scope>NUCLEOTIDE SEQUENCE</scope>
    <source>
        <strain evidence="3">IMCC11814</strain>
    </source>
</reference>
<comment type="caution">
    <text evidence="3">The sequence shown here is derived from an EMBL/GenBank/DDBJ whole genome shotgun (WGS) entry which is preliminary data.</text>
</comment>
<keyword evidence="3" id="KW-0436">Ligase</keyword>
<keyword evidence="4" id="KW-1185">Reference proteome</keyword>
<dbReference type="EMBL" id="SHNO01000001">
    <property type="protein sequence ID" value="MCX2977785.1"/>
    <property type="molecule type" value="Genomic_DNA"/>
</dbReference>
<accession>A0ABT3T675</accession>
<dbReference type="InterPro" id="IPR025110">
    <property type="entry name" value="AMP-bd_C"/>
</dbReference>
<dbReference type="Gene3D" id="3.40.50.12780">
    <property type="entry name" value="N-terminal domain of ligase-like"/>
    <property type="match status" value="1"/>
</dbReference>
<feature type="domain" description="AMP-binding enzyme C-terminal" evidence="2">
    <location>
        <begin position="475"/>
        <end position="551"/>
    </location>
</feature>
<dbReference type="InterPro" id="IPR020845">
    <property type="entry name" value="AMP-binding_CS"/>
</dbReference>
<protein>
    <submittedName>
        <fullName evidence="3">Long-chain fatty acid--CoA ligase</fullName>
    </submittedName>
</protein>
<evidence type="ECO:0000313" key="3">
    <source>
        <dbReference type="EMBL" id="MCX2977785.1"/>
    </source>
</evidence>
<dbReference type="GO" id="GO:0016874">
    <property type="term" value="F:ligase activity"/>
    <property type="evidence" value="ECO:0007669"/>
    <property type="project" value="UniProtKB-KW"/>
</dbReference>
<dbReference type="InterPro" id="IPR000873">
    <property type="entry name" value="AMP-dep_synth/lig_dom"/>
</dbReference>
<dbReference type="InterPro" id="IPR045851">
    <property type="entry name" value="AMP-bd_C_sf"/>
</dbReference>
<dbReference type="Proteomes" id="UP001143304">
    <property type="component" value="Unassembled WGS sequence"/>
</dbReference>
<dbReference type="Pfam" id="PF13193">
    <property type="entry name" value="AMP-binding_C"/>
    <property type="match status" value="1"/>
</dbReference>
<dbReference type="Pfam" id="PF00501">
    <property type="entry name" value="AMP-binding"/>
    <property type="match status" value="1"/>
</dbReference>